<name>A0A4Y2PJH8_ARAVE</name>
<proteinExistence type="predicted"/>
<dbReference type="AlphaFoldDB" id="A0A4Y2PJH8"/>
<reference evidence="1 2" key="1">
    <citation type="journal article" date="2019" name="Sci. Rep.">
        <title>Orb-weaving spider Araneus ventricosus genome elucidates the spidroin gene catalogue.</title>
        <authorList>
            <person name="Kono N."/>
            <person name="Nakamura H."/>
            <person name="Ohtoshi R."/>
            <person name="Moran D.A.P."/>
            <person name="Shinohara A."/>
            <person name="Yoshida Y."/>
            <person name="Fujiwara M."/>
            <person name="Mori M."/>
            <person name="Tomita M."/>
            <person name="Arakawa K."/>
        </authorList>
    </citation>
    <scope>NUCLEOTIDE SEQUENCE [LARGE SCALE GENOMIC DNA]</scope>
</reference>
<sequence>MAPIFLYPKMVLLDPWIFSFFVEGNRYYRSPGVEALLSETSADNFPRNYSSSLNIILREFSSVSSLWRRVFNAVYRSSESAESRLIREIRTMSSFCIQEWCF</sequence>
<evidence type="ECO:0000313" key="2">
    <source>
        <dbReference type="Proteomes" id="UP000499080"/>
    </source>
</evidence>
<evidence type="ECO:0000313" key="1">
    <source>
        <dbReference type="EMBL" id="GBN51272.1"/>
    </source>
</evidence>
<dbReference type="EMBL" id="BGPR01011421">
    <property type="protein sequence ID" value="GBN51272.1"/>
    <property type="molecule type" value="Genomic_DNA"/>
</dbReference>
<accession>A0A4Y2PJH8</accession>
<dbReference type="Proteomes" id="UP000499080">
    <property type="component" value="Unassembled WGS sequence"/>
</dbReference>
<organism evidence="1 2">
    <name type="scientific">Araneus ventricosus</name>
    <name type="common">Orbweaver spider</name>
    <name type="synonym">Epeira ventricosa</name>
    <dbReference type="NCBI Taxonomy" id="182803"/>
    <lineage>
        <taxon>Eukaryota</taxon>
        <taxon>Metazoa</taxon>
        <taxon>Ecdysozoa</taxon>
        <taxon>Arthropoda</taxon>
        <taxon>Chelicerata</taxon>
        <taxon>Arachnida</taxon>
        <taxon>Araneae</taxon>
        <taxon>Araneomorphae</taxon>
        <taxon>Entelegynae</taxon>
        <taxon>Araneoidea</taxon>
        <taxon>Araneidae</taxon>
        <taxon>Araneus</taxon>
    </lineage>
</organism>
<gene>
    <name evidence="1" type="ORF">AVEN_162524_1</name>
</gene>
<protein>
    <submittedName>
        <fullName evidence="1">Uncharacterized protein</fullName>
    </submittedName>
</protein>
<keyword evidence="2" id="KW-1185">Reference proteome</keyword>
<comment type="caution">
    <text evidence="1">The sequence shown here is derived from an EMBL/GenBank/DDBJ whole genome shotgun (WGS) entry which is preliminary data.</text>
</comment>